<sequence>MFFEKERDIRKQLLDNSKNVANYVDENEDPQRLAVLTMIKIQQELASKRRKRSVVNRELATK</sequence>
<gene>
    <name evidence="1" type="ORF">IIQ43_04645</name>
</gene>
<evidence type="ECO:0000313" key="2">
    <source>
        <dbReference type="Proteomes" id="UP000619170"/>
    </source>
</evidence>
<reference evidence="2" key="2">
    <citation type="submission" date="2023-07" db="EMBL/GenBank/DDBJ databases">
        <title>Acinetobacter oleivorans assembled AC1583.</title>
        <authorList>
            <person name="Yeo C.C."/>
        </authorList>
    </citation>
    <scope>NUCLEOTIDE SEQUENCE [LARGE SCALE GENOMIC DNA]</scope>
    <source>
        <strain evidence="2">AC1583</strain>
    </source>
</reference>
<dbReference type="RefSeq" id="WP_192833775.1">
    <property type="nucleotide sequence ID" value="NZ_JADAZL010000002.1"/>
</dbReference>
<proteinExistence type="predicted"/>
<comment type="caution">
    <text evidence="1">The sequence shown here is derived from an EMBL/GenBank/DDBJ whole genome shotgun (WGS) entry which is preliminary data.</text>
</comment>
<reference evidence="1 2" key="1">
    <citation type="submission" date="2020-10" db="EMBL/GenBank/DDBJ databases">
        <authorList>
            <person name="Mohd Rani F."/>
        </authorList>
    </citation>
    <scope>NUCLEOTIDE SEQUENCE [LARGE SCALE GENOMIC DNA]</scope>
    <source>
        <strain evidence="1 2">AC1583</strain>
    </source>
</reference>
<dbReference type="EMBL" id="JADAZL010000002">
    <property type="protein sequence ID" value="MBE2163825.1"/>
    <property type="molecule type" value="Genomic_DNA"/>
</dbReference>
<protein>
    <submittedName>
        <fullName evidence="1">Uncharacterized protein</fullName>
    </submittedName>
</protein>
<evidence type="ECO:0000313" key="1">
    <source>
        <dbReference type="EMBL" id="MBE2163825.1"/>
    </source>
</evidence>
<name>A0ABR9NH84_9GAMM</name>
<accession>A0ABR9NH84</accession>
<keyword evidence="2" id="KW-1185">Reference proteome</keyword>
<dbReference type="Proteomes" id="UP000619170">
    <property type="component" value="Unassembled WGS sequence"/>
</dbReference>
<organism evidence="1 2">
    <name type="scientific">Acinetobacter oleivorans</name>
    <dbReference type="NCBI Taxonomy" id="1148157"/>
    <lineage>
        <taxon>Bacteria</taxon>
        <taxon>Pseudomonadati</taxon>
        <taxon>Pseudomonadota</taxon>
        <taxon>Gammaproteobacteria</taxon>
        <taxon>Moraxellales</taxon>
        <taxon>Moraxellaceae</taxon>
        <taxon>Acinetobacter</taxon>
    </lineage>
</organism>